<comment type="similarity">
    <text evidence="4">Belongs to the gamma-BBH/TMLD family.</text>
</comment>
<sequence length="454" mass="52342">MVAASRAFVRALRGNLSLARRSGAPRTTSYRPATFLRKAAIRQSSTKTAADPDFQTPLRTYNVTKADARPVVSEHHEISFDDRKVLIPWEEGKTSHFQHLWLRDHCQCSECRHPETMQRLLDTFSIPKNIKPEEVKGIKEGLVIKWRNGHESKFSWDWLHLHSYSPRLERYISPQFHLWGAEIFQNAPEVEYEAVMESDEGVAVWASKIYKYGFCYVNGVPMTPEATKSLIERIAHIRNTHYGGFWDFTADLSKKDTAYTNIALGVHTDTTYFSDPAGLQMFHLLEHSEGSGGQSILVDGFRAAKILREEDPQAYKTLSNVRIPAHASGNHDSSIQPYAPFPVLNHHPVNGELIQVRWNNDDRATMDRWDDLEEVEQFYDAARAWNAILKRKENEYWEQLKPGRALIFDNWRVLHGRGAFTGKRRMCGAYISMDDFKSRLRTTTTNREYLLRAL</sequence>
<dbReference type="Gene3D" id="3.30.2020.30">
    <property type="match status" value="1"/>
</dbReference>
<evidence type="ECO:0000256" key="2">
    <source>
        <dbReference type="ARBA" id="ARBA00001961"/>
    </source>
</evidence>
<dbReference type="InParanoid" id="A0A5J5F9R5"/>
<evidence type="ECO:0000256" key="8">
    <source>
        <dbReference type="ARBA" id="ARBA00022964"/>
    </source>
</evidence>
<dbReference type="EMBL" id="VXIS01000007">
    <property type="protein sequence ID" value="KAA8914282.1"/>
    <property type="molecule type" value="Genomic_DNA"/>
</dbReference>
<evidence type="ECO:0000256" key="14">
    <source>
        <dbReference type="ARBA" id="ARBA00046008"/>
    </source>
</evidence>
<evidence type="ECO:0000256" key="13">
    <source>
        <dbReference type="ARBA" id="ARBA00032283"/>
    </source>
</evidence>
<comment type="cofactor">
    <cofactor evidence="1">
        <name>Fe(2+)</name>
        <dbReference type="ChEBI" id="CHEBI:29033"/>
    </cofactor>
</comment>
<keyword evidence="9" id="KW-0560">Oxidoreductase</keyword>
<comment type="caution">
    <text evidence="19">The sequence shown here is derived from an EMBL/GenBank/DDBJ whole genome shotgun (WGS) entry which is preliminary data.</text>
</comment>
<evidence type="ECO:0000256" key="1">
    <source>
        <dbReference type="ARBA" id="ARBA00001954"/>
    </source>
</evidence>
<feature type="domain" description="TauD/TfdA-like" evidence="17">
    <location>
        <begin position="179"/>
        <end position="430"/>
    </location>
</feature>
<dbReference type="InterPro" id="IPR050411">
    <property type="entry name" value="AlphaKG_dependent_hydroxylases"/>
</dbReference>
<protein>
    <recommendedName>
        <fullName evidence="16">Trimethyllysine dioxygenase</fullName>
        <ecNumber evidence="5">1.14.11.8</ecNumber>
    </recommendedName>
    <alternativeName>
        <fullName evidence="12">Epsilon-trimethyllysine 2-oxoglutarate dioxygenase</fullName>
    </alternativeName>
    <alternativeName>
        <fullName evidence="11">TML hydroxylase</fullName>
    </alternativeName>
    <alternativeName>
        <fullName evidence="13">TML-alpha-ketoglutarate dioxygenase</fullName>
    </alternativeName>
</protein>
<dbReference type="NCBIfam" id="TIGR02410">
    <property type="entry name" value="carnitine_TMLD"/>
    <property type="match status" value="1"/>
</dbReference>
<evidence type="ECO:0000256" key="5">
    <source>
        <dbReference type="ARBA" id="ARBA00012267"/>
    </source>
</evidence>
<dbReference type="FunFam" id="3.30.2020.30:FF:000002">
    <property type="entry name" value="Putative gamma-butyrobetaine dioxygenase"/>
    <property type="match status" value="1"/>
</dbReference>
<dbReference type="UniPathway" id="UPA00118"/>
<evidence type="ECO:0000256" key="3">
    <source>
        <dbReference type="ARBA" id="ARBA00005022"/>
    </source>
</evidence>
<dbReference type="PANTHER" id="PTHR10696:SF51">
    <property type="entry name" value="TRIMETHYLLYSINE DIOXYGENASE, MITOCHONDRIAL"/>
    <property type="match status" value="1"/>
</dbReference>
<dbReference type="AlphaFoldDB" id="A0A5J5F9R5"/>
<evidence type="ECO:0000259" key="18">
    <source>
        <dbReference type="Pfam" id="PF06155"/>
    </source>
</evidence>
<organism evidence="19 20">
    <name type="scientific">Sphaerosporella brunnea</name>
    <dbReference type="NCBI Taxonomy" id="1250544"/>
    <lineage>
        <taxon>Eukaryota</taxon>
        <taxon>Fungi</taxon>
        <taxon>Dikarya</taxon>
        <taxon>Ascomycota</taxon>
        <taxon>Pezizomycotina</taxon>
        <taxon>Pezizomycetes</taxon>
        <taxon>Pezizales</taxon>
        <taxon>Pyronemataceae</taxon>
        <taxon>Sphaerosporella</taxon>
    </lineage>
</organism>
<proteinExistence type="inferred from homology"/>
<evidence type="ECO:0000313" key="20">
    <source>
        <dbReference type="Proteomes" id="UP000326924"/>
    </source>
</evidence>
<keyword evidence="7" id="KW-0124">Carnitine biosynthesis</keyword>
<evidence type="ECO:0000313" key="19">
    <source>
        <dbReference type="EMBL" id="KAA8914282.1"/>
    </source>
</evidence>
<keyword evidence="8" id="KW-0223">Dioxygenase</keyword>
<dbReference type="InterPro" id="IPR042098">
    <property type="entry name" value="TauD-like_sf"/>
</dbReference>
<dbReference type="Gene3D" id="3.60.130.10">
    <property type="entry name" value="Clavaminate synthase-like"/>
    <property type="match status" value="1"/>
</dbReference>
<evidence type="ECO:0000256" key="10">
    <source>
        <dbReference type="ARBA" id="ARBA00023004"/>
    </source>
</evidence>
<dbReference type="GO" id="GO:0045329">
    <property type="term" value="P:carnitine biosynthetic process"/>
    <property type="evidence" value="ECO:0007669"/>
    <property type="project" value="UniProtKB-UniPathway"/>
</dbReference>
<comment type="catalytic activity">
    <reaction evidence="15">
        <text>N(6),N(6),N(6)-trimethyl-L-lysine + 2-oxoglutarate + O2 = (3S)-3-hydroxy-N(6),N(6),N(6)-trimethyl-L-lysine + succinate + CO2</text>
        <dbReference type="Rhea" id="RHEA:14181"/>
        <dbReference type="ChEBI" id="CHEBI:15379"/>
        <dbReference type="ChEBI" id="CHEBI:16526"/>
        <dbReference type="ChEBI" id="CHEBI:16810"/>
        <dbReference type="ChEBI" id="CHEBI:30031"/>
        <dbReference type="ChEBI" id="CHEBI:58100"/>
        <dbReference type="ChEBI" id="CHEBI:141499"/>
        <dbReference type="EC" id="1.14.11.8"/>
    </reaction>
</comment>
<dbReference type="GO" id="GO:0005506">
    <property type="term" value="F:iron ion binding"/>
    <property type="evidence" value="ECO:0007669"/>
    <property type="project" value="InterPro"/>
</dbReference>
<keyword evidence="20" id="KW-1185">Reference proteome</keyword>
<dbReference type="InterPro" id="IPR012776">
    <property type="entry name" value="Trimethyllysine_dOase"/>
</dbReference>
<dbReference type="GO" id="GO:0050353">
    <property type="term" value="F:trimethyllysine dioxygenase activity"/>
    <property type="evidence" value="ECO:0007669"/>
    <property type="project" value="UniProtKB-EC"/>
</dbReference>
<dbReference type="SUPFAM" id="SSF51197">
    <property type="entry name" value="Clavaminate synthase-like"/>
    <property type="match status" value="1"/>
</dbReference>
<dbReference type="EC" id="1.14.11.8" evidence="5"/>
<dbReference type="InterPro" id="IPR003819">
    <property type="entry name" value="TauD/TfdA-like"/>
</dbReference>
<comment type="pathway">
    <text evidence="3">Amine and polyamine biosynthesis; carnitine biosynthesis.</text>
</comment>
<dbReference type="Proteomes" id="UP000326924">
    <property type="component" value="Unassembled WGS sequence"/>
</dbReference>
<evidence type="ECO:0000256" key="9">
    <source>
        <dbReference type="ARBA" id="ARBA00023002"/>
    </source>
</evidence>
<evidence type="ECO:0000256" key="12">
    <source>
        <dbReference type="ARBA" id="ARBA00031778"/>
    </source>
</evidence>
<dbReference type="OrthoDB" id="408743at2759"/>
<evidence type="ECO:0000256" key="4">
    <source>
        <dbReference type="ARBA" id="ARBA00008654"/>
    </source>
</evidence>
<evidence type="ECO:0000256" key="15">
    <source>
        <dbReference type="ARBA" id="ARBA00049334"/>
    </source>
</evidence>
<evidence type="ECO:0000256" key="16">
    <source>
        <dbReference type="ARBA" id="ARBA00071191"/>
    </source>
</evidence>
<dbReference type="CDD" id="cd00250">
    <property type="entry name" value="CAS_like"/>
    <property type="match status" value="1"/>
</dbReference>
<comment type="cofactor">
    <cofactor evidence="2">
        <name>L-ascorbate</name>
        <dbReference type="ChEBI" id="CHEBI:38290"/>
    </cofactor>
</comment>
<feature type="domain" description="Gamma-butyrobetaine hydroxylase-like N-terminal" evidence="18">
    <location>
        <begin position="79"/>
        <end position="160"/>
    </location>
</feature>
<accession>A0A5J5F9R5</accession>
<evidence type="ECO:0000256" key="7">
    <source>
        <dbReference type="ARBA" id="ARBA00022873"/>
    </source>
</evidence>
<evidence type="ECO:0000256" key="6">
    <source>
        <dbReference type="ARBA" id="ARBA00022723"/>
    </source>
</evidence>
<dbReference type="FunFam" id="3.60.130.10:FF:000001">
    <property type="entry name" value="Trimethyllysine dioxygenase, mitochondrial"/>
    <property type="match status" value="1"/>
</dbReference>
<evidence type="ECO:0000259" key="17">
    <source>
        <dbReference type="Pfam" id="PF02668"/>
    </source>
</evidence>
<comment type="function">
    <text evidence="14">Converts trimethyllysine (TML) into hydroxytrimethyllysine (HTML).</text>
</comment>
<reference evidence="19 20" key="1">
    <citation type="submission" date="2019-09" db="EMBL/GenBank/DDBJ databases">
        <title>Draft genome of the ectomycorrhizal ascomycete Sphaerosporella brunnea.</title>
        <authorList>
            <consortium name="DOE Joint Genome Institute"/>
            <person name="Benucci G.M."/>
            <person name="Marozzi G."/>
            <person name="Antonielli L."/>
            <person name="Sanchez S."/>
            <person name="Marco P."/>
            <person name="Wang X."/>
            <person name="Falini L.B."/>
            <person name="Barry K."/>
            <person name="Haridas S."/>
            <person name="Lipzen A."/>
            <person name="Labutti K."/>
            <person name="Grigoriev I.V."/>
            <person name="Murat C."/>
            <person name="Martin F."/>
            <person name="Albertini E."/>
            <person name="Donnini D."/>
            <person name="Bonito G."/>
        </authorList>
    </citation>
    <scope>NUCLEOTIDE SEQUENCE [LARGE SCALE GENOMIC DNA]</scope>
    <source>
        <strain evidence="19 20">Sb_GMNB300</strain>
    </source>
</reference>
<keyword evidence="6" id="KW-0479">Metal-binding</keyword>
<dbReference type="InterPro" id="IPR038492">
    <property type="entry name" value="GBBH-like_N_sf"/>
</dbReference>
<dbReference type="Pfam" id="PF06155">
    <property type="entry name" value="GBBH-like_N"/>
    <property type="match status" value="1"/>
</dbReference>
<evidence type="ECO:0000256" key="11">
    <source>
        <dbReference type="ARBA" id="ARBA00030363"/>
    </source>
</evidence>
<dbReference type="InterPro" id="IPR010376">
    <property type="entry name" value="GBBH-like_N"/>
</dbReference>
<keyword evidence="10" id="KW-0408">Iron</keyword>
<dbReference type="PANTHER" id="PTHR10696">
    <property type="entry name" value="GAMMA-BUTYROBETAINE HYDROXYLASE-RELATED"/>
    <property type="match status" value="1"/>
</dbReference>
<gene>
    <name evidence="19" type="ORF">FN846DRAFT_789918</name>
</gene>
<dbReference type="GO" id="GO:0005739">
    <property type="term" value="C:mitochondrion"/>
    <property type="evidence" value="ECO:0007669"/>
    <property type="project" value="TreeGrafter"/>
</dbReference>
<dbReference type="Pfam" id="PF02668">
    <property type="entry name" value="TauD"/>
    <property type="match status" value="1"/>
</dbReference>
<name>A0A5J5F9R5_9PEZI</name>